<feature type="transmembrane region" description="Helical" evidence="1">
    <location>
        <begin position="6"/>
        <end position="22"/>
    </location>
</feature>
<keyword evidence="1" id="KW-0472">Membrane</keyword>
<evidence type="ECO:0000256" key="1">
    <source>
        <dbReference type="SAM" id="Phobius"/>
    </source>
</evidence>
<dbReference type="STRING" id="1801750.A3B85_02155"/>
<reference evidence="2 3" key="1">
    <citation type="journal article" date="2016" name="Nat. Commun.">
        <title>Thousands of microbial genomes shed light on interconnected biogeochemical processes in an aquifer system.</title>
        <authorList>
            <person name="Anantharaman K."/>
            <person name="Brown C.T."/>
            <person name="Hug L.A."/>
            <person name="Sharon I."/>
            <person name="Castelle C.J."/>
            <person name="Probst A.J."/>
            <person name="Thomas B.C."/>
            <person name="Singh A."/>
            <person name="Wilkins M.J."/>
            <person name="Karaoz U."/>
            <person name="Brodie E.L."/>
            <person name="Williams K.H."/>
            <person name="Hubbard S.S."/>
            <person name="Banfield J.F."/>
        </authorList>
    </citation>
    <scope>NUCLEOTIDE SEQUENCE [LARGE SCALE GENOMIC DNA]</scope>
</reference>
<comment type="caution">
    <text evidence="2">The sequence shown here is derived from an EMBL/GenBank/DDBJ whole genome shotgun (WGS) entry which is preliminary data.</text>
</comment>
<accession>A0A1F6W5Q9</accession>
<keyword evidence="1" id="KW-0812">Transmembrane</keyword>
<keyword evidence="1" id="KW-1133">Transmembrane helix</keyword>
<dbReference type="Proteomes" id="UP000178374">
    <property type="component" value="Unassembled WGS sequence"/>
</dbReference>
<evidence type="ECO:0000313" key="2">
    <source>
        <dbReference type="EMBL" id="OGI77243.1"/>
    </source>
</evidence>
<evidence type="ECO:0000313" key="3">
    <source>
        <dbReference type="Proteomes" id="UP000178374"/>
    </source>
</evidence>
<protein>
    <recommendedName>
        <fullName evidence="4">EfeO-type cupredoxin-like domain-containing protein</fullName>
    </recommendedName>
</protein>
<name>A0A1F6W5Q9_9BACT</name>
<evidence type="ECO:0008006" key="4">
    <source>
        <dbReference type="Google" id="ProtNLM"/>
    </source>
</evidence>
<gene>
    <name evidence="2" type="ORF">A3B85_02155</name>
</gene>
<dbReference type="Gene3D" id="2.60.40.420">
    <property type="entry name" value="Cupredoxins - blue copper proteins"/>
    <property type="match status" value="1"/>
</dbReference>
<proteinExistence type="predicted"/>
<dbReference type="EMBL" id="MFUA01000012">
    <property type="protein sequence ID" value="OGI77243.1"/>
    <property type="molecule type" value="Genomic_DNA"/>
</dbReference>
<dbReference type="SUPFAM" id="SSF49503">
    <property type="entry name" value="Cupredoxins"/>
    <property type="match status" value="1"/>
</dbReference>
<organism evidence="2 3">
    <name type="scientific">Candidatus Nomurabacteria bacterium RIFCSPHIGHO2_02_FULL_37_13</name>
    <dbReference type="NCBI Taxonomy" id="1801750"/>
    <lineage>
        <taxon>Bacteria</taxon>
        <taxon>Candidatus Nomuraibacteriota</taxon>
    </lineage>
</organism>
<dbReference type="InterPro" id="IPR008972">
    <property type="entry name" value="Cupredoxin"/>
</dbReference>
<sequence length="154" mass="16621">MNKIFITILILIIVVLGSYFLLKTKVEAPTTEAPITSDKSTTPDKPITVDQNAVIIYSDTGYSTATLNVKVGDTVTWKNNSSSNMWTASGMHPSHVVYSSTALTAHCPDVLGTAFDACKGIAPGDSWSFVFNKVGGWGYHNHLKASHFGKVIVE</sequence>
<dbReference type="AlphaFoldDB" id="A0A1F6W5Q9"/>